<feature type="domain" description="Protein kinase" evidence="6">
    <location>
        <begin position="11"/>
        <end position="272"/>
    </location>
</feature>
<dbReference type="EC" id="2.7.11.1" evidence="1"/>
<dbReference type="PROSITE" id="PS50011">
    <property type="entry name" value="PROTEIN_KINASE_DOM"/>
    <property type="match status" value="1"/>
</dbReference>
<name>X1SX22_9ZZZZ</name>
<protein>
    <recommendedName>
        <fullName evidence="1">non-specific serine/threonine protein kinase</fullName>
        <ecNumber evidence="1">2.7.11.1</ecNumber>
    </recommendedName>
</protein>
<evidence type="ECO:0000256" key="1">
    <source>
        <dbReference type="ARBA" id="ARBA00012513"/>
    </source>
</evidence>
<keyword evidence="5" id="KW-0067">ATP-binding</keyword>
<keyword evidence="4" id="KW-0418">Kinase</keyword>
<dbReference type="PANTHER" id="PTHR43671:SF13">
    <property type="entry name" value="SERINE_THREONINE-PROTEIN KINASE NEK2"/>
    <property type="match status" value="1"/>
</dbReference>
<dbReference type="GO" id="GO:0004674">
    <property type="term" value="F:protein serine/threonine kinase activity"/>
    <property type="evidence" value="ECO:0007669"/>
    <property type="project" value="UniProtKB-EC"/>
</dbReference>
<evidence type="ECO:0000256" key="3">
    <source>
        <dbReference type="ARBA" id="ARBA00022741"/>
    </source>
</evidence>
<evidence type="ECO:0000259" key="6">
    <source>
        <dbReference type="PROSITE" id="PS50011"/>
    </source>
</evidence>
<evidence type="ECO:0000256" key="4">
    <source>
        <dbReference type="ARBA" id="ARBA00022777"/>
    </source>
</evidence>
<dbReference type="GO" id="GO:0005524">
    <property type="term" value="F:ATP binding"/>
    <property type="evidence" value="ECO:0007669"/>
    <property type="project" value="UniProtKB-KW"/>
</dbReference>
<dbReference type="CDD" id="cd14014">
    <property type="entry name" value="STKc_PknB_like"/>
    <property type="match status" value="1"/>
</dbReference>
<dbReference type="Gene3D" id="1.10.510.10">
    <property type="entry name" value="Transferase(Phosphotransferase) domain 1"/>
    <property type="match status" value="1"/>
</dbReference>
<dbReference type="Gene3D" id="3.30.200.20">
    <property type="entry name" value="Phosphorylase Kinase, domain 1"/>
    <property type="match status" value="1"/>
</dbReference>
<keyword evidence="3" id="KW-0547">Nucleotide-binding</keyword>
<reference evidence="7" key="1">
    <citation type="journal article" date="2014" name="Front. Microbiol.">
        <title>High frequency of phylogenetically diverse reductive dehalogenase-homologous genes in deep subseafloor sedimentary metagenomes.</title>
        <authorList>
            <person name="Kawai M."/>
            <person name="Futagami T."/>
            <person name="Toyoda A."/>
            <person name="Takaki Y."/>
            <person name="Nishi S."/>
            <person name="Hori S."/>
            <person name="Arai W."/>
            <person name="Tsubouchi T."/>
            <person name="Morono Y."/>
            <person name="Uchiyama I."/>
            <person name="Ito T."/>
            <person name="Fujiyama A."/>
            <person name="Inagaki F."/>
            <person name="Takami H."/>
        </authorList>
    </citation>
    <scope>NUCLEOTIDE SEQUENCE</scope>
    <source>
        <strain evidence="7">Expedition CK06-06</strain>
    </source>
</reference>
<sequence length="275" mass="31246">MAKDILHVGGFTILRRIGTGARSTIYLATDDEDKTKVALKRVIFQRPEDLRIFEQVQTEFKVARRLDHPYIRKCHKLKKVRSMLKVKEMLLAMEYFDGKNLEDCPTLSLGDVLLVFRMIATALNAMHQQGYVHCDVKPNNILMSKSGSIKIIDLGQSCRIGTVKRRIQGTPDYIAPEQVRRKPLGPKTDIFNLGATMYWAMTGKHAPTLIPKKNKFGLPVTEPRRAPNEIKKRIPVGVSKLVMDCIEDDPANRPRNMMTVISRLDLMVHSILAAR</sequence>
<dbReference type="InterPro" id="IPR008271">
    <property type="entry name" value="Ser/Thr_kinase_AS"/>
</dbReference>
<accession>X1SX22</accession>
<comment type="caution">
    <text evidence="7">The sequence shown here is derived from an EMBL/GenBank/DDBJ whole genome shotgun (WGS) entry which is preliminary data.</text>
</comment>
<dbReference type="InterPro" id="IPR050660">
    <property type="entry name" value="NEK_Ser/Thr_kinase"/>
</dbReference>
<dbReference type="InterPro" id="IPR011009">
    <property type="entry name" value="Kinase-like_dom_sf"/>
</dbReference>
<dbReference type="AlphaFoldDB" id="X1SX22"/>
<keyword evidence="2" id="KW-0808">Transferase</keyword>
<organism evidence="7">
    <name type="scientific">marine sediment metagenome</name>
    <dbReference type="NCBI Taxonomy" id="412755"/>
    <lineage>
        <taxon>unclassified sequences</taxon>
        <taxon>metagenomes</taxon>
        <taxon>ecological metagenomes</taxon>
    </lineage>
</organism>
<dbReference type="PANTHER" id="PTHR43671">
    <property type="entry name" value="SERINE/THREONINE-PROTEIN KINASE NEK"/>
    <property type="match status" value="1"/>
</dbReference>
<gene>
    <name evidence="7" type="ORF">S12H4_14119</name>
</gene>
<dbReference type="InterPro" id="IPR000719">
    <property type="entry name" value="Prot_kinase_dom"/>
</dbReference>
<evidence type="ECO:0000313" key="7">
    <source>
        <dbReference type="EMBL" id="GAI79885.1"/>
    </source>
</evidence>
<dbReference type="Pfam" id="PF00069">
    <property type="entry name" value="Pkinase"/>
    <property type="match status" value="1"/>
</dbReference>
<evidence type="ECO:0000256" key="5">
    <source>
        <dbReference type="ARBA" id="ARBA00022840"/>
    </source>
</evidence>
<dbReference type="PROSITE" id="PS00108">
    <property type="entry name" value="PROTEIN_KINASE_ST"/>
    <property type="match status" value="1"/>
</dbReference>
<evidence type="ECO:0000256" key="2">
    <source>
        <dbReference type="ARBA" id="ARBA00022679"/>
    </source>
</evidence>
<dbReference type="SUPFAM" id="SSF56112">
    <property type="entry name" value="Protein kinase-like (PK-like)"/>
    <property type="match status" value="1"/>
</dbReference>
<proteinExistence type="predicted"/>
<dbReference type="SMART" id="SM00220">
    <property type="entry name" value="S_TKc"/>
    <property type="match status" value="1"/>
</dbReference>
<dbReference type="EMBL" id="BARW01006724">
    <property type="protein sequence ID" value="GAI79885.1"/>
    <property type="molecule type" value="Genomic_DNA"/>
</dbReference>